<dbReference type="EMBL" id="LGSR01000022">
    <property type="protein sequence ID" value="KOS17777.1"/>
    <property type="molecule type" value="Genomic_DNA"/>
</dbReference>
<dbReference type="SUPFAM" id="SSF103473">
    <property type="entry name" value="MFS general substrate transporter"/>
    <property type="match status" value="2"/>
</dbReference>
<sequence>MSIPDATPEKSSNSRNDDNASEEAPAGQAMTEEKEATLTGGSDAYTAEKKDARFWLIILTLGITSILVAVDGTIIQTTLPTITDTLGGGTDFIWVSGVFFLAITALQPLYGQLANIFGRRNLLCATVGLFTLGSGICGGASSMNMLIGGRLVQGIGSAGINLLLELIICDLVPLRERGQYTSIIYSAALVGSTLGPWIGGEVIAKSSWRWVFYLNLPIGGTSMVLVIFLLNMNTRSGNPMAAQRRIDVVGNVLFIASTIAFLFGLIYGGVKYPWDSWHVLVPLILGIAGIIAFCAWEASPWCVEPALPKQLVGNRTSVAALVIAFLHMSVLQWVTYFVSVYFQVALHASPARAGVDLFPNMFGFLVSSVLAGVMVTKTGRYRPMQFLGWAIMSVLLGTYSLLKRGTPTAGWVLQVFFNAFGCGFVMPCLLPALQAELTDDDSAAAMAALTIARSFGSVVGTVVPSVIFNNEFDKRAHAIQDRSTRDQLTGGEAYSHATKDYINGLHGATKDQVISVYLQALKLVWYIGLMICLIGFLVVFVEKEVVLRTSLDTEFGVKGKKKKADDAAESGEKGSEQGLSAQS</sequence>
<feature type="transmembrane region" description="Helical" evidence="8">
    <location>
        <begin position="317"/>
        <end position="337"/>
    </location>
</feature>
<feature type="transmembrane region" description="Helical" evidence="8">
    <location>
        <begin position="54"/>
        <end position="72"/>
    </location>
</feature>
<dbReference type="Gene3D" id="1.20.1720.10">
    <property type="entry name" value="Multidrug resistance protein D"/>
    <property type="match status" value="1"/>
</dbReference>
<accession>A0A0M8MVP5</accession>
<feature type="transmembrane region" description="Helical" evidence="8">
    <location>
        <begin position="210"/>
        <end position="230"/>
    </location>
</feature>
<feature type="transmembrane region" description="Helical" evidence="8">
    <location>
        <begin position="92"/>
        <end position="110"/>
    </location>
</feature>
<dbReference type="InterPro" id="IPR020846">
    <property type="entry name" value="MFS_dom"/>
</dbReference>
<evidence type="ECO:0000313" key="10">
    <source>
        <dbReference type="EMBL" id="KOS17777.1"/>
    </source>
</evidence>
<dbReference type="PROSITE" id="PS50850">
    <property type="entry name" value="MFS"/>
    <property type="match status" value="1"/>
</dbReference>
<protein>
    <submittedName>
        <fullName evidence="10">Putative MFS-type transporter</fullName>
    </submittedName>
</protein>
<feature type="transmembrane region" description="Helical" evidence="8">
    <location>
        <begin position="445"/>
        <end position="467"/>
    </location>
</feature>
<gene>
    <name evidence="10" type="ORF">ESCO_002944</name>
</gene>
<comment type="subcellular location">
    <subcellularLocation>
        <location evidence="1">Membrane</location>
        <topology evidence="1">Multi-pass membrane protein</topology>
    </subcellularLocation>
</comment>
<keyword evidence="2" id="KW-0813">Transport</keyword>
<dbReference type="GO" id="GO:0022857">
    <property type="term" value="F:transmembrane transporter activity"/>
    <property type="evidence" value="ECO:0007669"/>
    <property type="project" value="InterPro"/>
</dbReference>
<feature type="transmembrane region" description="Helical" evidence="8">
    <location>
        <begin position="408"/>
        <end position="433"/>
    </location>
</feature>
<feature type="transmembrane region" description="Helical" evidence="8">
    <location>
        <begin position="180"/>
        <end position="198"/>
    </location>
</feature>
<dbReference type="PANTHER" id="PTHR23501:SF187">
    <property type="entry name" value="MAJOR FACILITATOR SUPERFAMILY (MFS) PROFILE DOMAIN-CONTAINING PROTEIN"/>
    <property type="match status" value="1"/>
</dbReference>
<dbReference type="InterPro" id="IPR036259">
    <property type="entry name" value="MFS_trans_sf"/>
</dbReference>
<evidence type="ECO:0000259" key="9">
    <source>
        <dbReference type="PROSITE" id="PS50850"/>
    </source>
</evidence>
<feature type="transmembrane region" description="Helical" evidence="8">
    <location>
        <begin position="523"/>
        <end position="541"/>
    </location>
</feature>
<feature type="region of interest" description="Disordered" evidence="7">
    <location>
        <begin position="556"/>
        <end position="583"/>
    </location>
</feature>
<feature type="region of interest" description="Disordered" evidence="7">
    <location>
        <begin position="1"/>
        <end position="42"/>
    </location>
</feature>
<keyword evidence="4 8" id="KW-1133">Transmembrane helix</keyword>
<feature type="transmembrane region" description="Helical" evidence="8">
    <location>
        <begin position="276"/>
        <end position="296"/>
    </location>
</feature>
<keyword evidence="6" id="KW-0325">Glycoprotein</keyword>
<evidence type="ECO:0000256" key="6">
    <source>
        <dbReference type="ARBA" id="ARBA00023180"/>
    </source>
</evidence>
<feature type="domain" description="Major facilitator superfamily (MFS) profile" evidence="9">
    <location>
        <begin position="57"/>
        <end position="547"/>
    </location>
</feature>
<dbReference type="OrthoDB" id="10021397at2759"/>
<dbReference type="PANTHER" id="PTHR23501">
    <property type="entry name" value="MAJOR FACILITATOR SUPERFAMILY"/>
    <property type="match status" value="1"/>
</dbReference>
<evidence type="ECO:0000256" key="3">
    <source>
        <dbReference type="ARBA" id="ARBA00022692"/>
    </source>
</evidence>
<dbReference type="GO" id="GO:0005886">
    <property type="term" value="C:plasma membrane"/>
    <property type="evidence" value="ECO:0007669"/>
    <property type="project" value="TreeGrafter"/>
</dbReference>
<dbReference type="Proteomes" id="UP000053831">
    <property type="component" value="Unassembled WGS sequence"/>
</dbReference>
<evidence type="ECO:0000256" key="8">
    <source>
        <dbReference type="SAM" id="Phobius"/>
    </source>
</evidence>
<organism evidence="10 11">
    <name type="scientific">Escovopsis weberi</name>
    <dbReference type="NCBI Taxonomy" id="150374"/>
    <lineage>
        <taxon>Eukaryota</taxon>
        <taxon>Fungi</taxon>
        <taxon>Dikarya</taxon>
        <taxon>Ascomycota</taxon>
        <taxon>Pezizomycotina</taxon>
        <taxon>Sordariomycetes</taxon>
        <taxon>Hypocreomycetidae</taxon>
        <taxon>Hypocreales</taxon>
        <taxon>Hypocreaceae</taxon>
        <taxon>Escovopsis</taxon>
    </lineage>
</organism>
<comment type="caution">
    <text evidence="10">The sequence shown here is derived from an EMBL/GenBank/DDBJ whole genome shotgun (WGS) entry which is preliminary data.</text>
</comment>
<feature type="transmembrane region" description="Helical" evidence="8">
    <location>
        <begin position="386"/>
        <end position="402"/>
    </location>
</feature>
<feature type="transmembrane region" description="Helical" evidence="8">
    <location>
        <begin position="251"/>
        <end position="270"/>
    </location>
</feature>
<evidence type="ECO:0000256" key="7">
    <source>
        <dbReference type="SAM" id="MobiDB-lite"/>
    </source>
</evidence>
<evidence type="ECO:0000313" key="11">
    <source>
        <dbReference type="Proteomes" id="UP000053831"/>
    </source>
</evidence>
<feature type="transmembrane region" description="Helical" evidence="8">
    <location>
        <begin position="357"/>
        <end position="374"/>
    </location>
</feature>
<feature type="transmembrane region" description="Helical" evidence="8">
    <location>
        <begin position="122"/>
        <end position="141"/>
    </location>
</feature>
<proteinExistence type="predicted"/>
<dbReference type="PRINTS" id="PR01036">
    <property type="entry name" value="TCRTETB"/>
</dbReference>
<dbReference type="Gene3D" id="1.20.1250.20">
    <property type="entry name" value="MFS general substrate transporter like domains"/>
    <property type="match status" value="1"/>
</dbReference>
<keyword evidence="3 8" id="KW-0812">Transmembrane</keyword>
<keyword evidence="5 8" id="KW-0472">Membrane</keyword>
<dbReference type="InterPro" id="IPR011701">
    <property type="entry name" value="MFS"/>
</dbReference>
<dbReference type="AlphaFoldDB" id="A0A0M8MVP5"/>
<name>A0A0M8MVP5_ESCWE</name>
<reference evidence="10 11" key="1">
    <citation type="submission" date="2015-07" db="EMBL/GenBank/DDBJ databases">
        <title>The genome of the fungus Escovopsis weberi, a specialized disease agent of ant agriculture.</title>
        <authorList>
            <person name="de Man T.J."/>
            <person name="Stajich J.E."/>
            <person name="Kubicek C.P."/>
            <person name="Chenthamara K."/>
            <person name="Atanasova L."/>
            <person name="Druzhinina I.S."/>
            <person name="Birnbaum S."/>
            <person name="Barribeau S.M."/>
            <person name="Teiling C."/>
            <person name="Suen G."/>
            <person name="Currie C."/>
            <person name="Gerardo N.M."/>
        </authorList>
    </citation>
    <scope>NUCLEOTIDE SEQUENCE [LARGE SCALE GENOMIC DNA]</scope>
</reference>
<feature type="compositionally biased region" description="Basic and acidic residues" evidence="7">
    <location>
        <begin position="563"/>
        <end position="575"/>
    </location>
</feature>
<evidence type="ECO:0000256" key="4">
    <source>
        <dbReference type="ARBA" id="ARBA00022989"/>
    </source>
</evidence>
<evidence type="ECO:0000256" key="2">
    <source>
        <dbReference type="ARBA" id="ARBA00022448"/>
    </source>
</evidence>
<evidence type="ECO:0000256" key="1">
    <source>
        <dbReference type="ARBA" id="ARBA00004141"/>
    </source>
</evidence>
<dbReference type="Pfam" id="PF07690">
    <property type="entry name" value="MFS_1"/>
    <property type="match status" value="1"/>
</dbReference>
<keyword evidence="11" id="KW-1185">Reference proteome</keyword>
<evidence type="ECO:0000256" key="5">
    <source>
        <dbReference type="ARBA" id="ARBA00023136"/>
    </source>
</evidence>